<dbReference type="STRING" id="1797690.A3B23_01795"/>
<dbReference type="InterPro" id="IPR036866">
    <property type="entry name" value="RibonucZ/Hydroxyglut_hydro"/>
</dbReference>
<evidence type="ECO:0000313" key="2">
    <source>
        <dbReference type="Proteomes" id="UP000178744"/>
    </source>
</evidence>
<sequence>MVITVSETKGIKCQVGDLSLLVDPDKVGSADAVLYTAAKVPFETVPQNVVIGPGEYEISGIRVIGAGLERESDAKRIRTAYTAIVDGIRLCFLGLLGAEVSDDALDKLGETDILIVGAASGMDVKKVVQLARQMEPKIIIPLSNHKEFASELGQKPEKEEKWVGKLKDIETFNSKLIWLTEK</sequence>
<accession>A0A1G1Z6Y0</accession>
<protein>
    <submittedName>
        <fullName evidence="1">Uncharacterized protein</fullName>
    </submittedName>
</protein>
<dbReference type="EMBL" id="MHIY01000001">
    <property type="protein sequence ID" value="OGY60393.1"/>
    <property type="molecule type" value="Genomic_DNA"/>
</dbReference>
<dbReference type="Gene3D" id="3.60.15.10">
    <property type="entry name" value="Ribonuclease Z/Hydroxyacylglutathione hydrolase-like"/>
    <property type="match status" value="1"/>
</dbReference>
<evidence type="ECO:0000313" key="1">
    <source>
        <dbReference type="EMBL" id="OGY60393.1"/>
    </source>
</evidence>
<gene>
    <name evidence="1" type="ORF">A3B23_01795</name>
</gene>
<dbReference type="Proteomes" id="UP000178744">
    <property type="component" value="Unassembled WGS sequence"/>
</dbReference>
<name>A0A1G1Z6Y0_9BACT</name>
<dbReference type="Pfam" id="PF13483">
    <property type="entry name" value="Lactamase_B_3"/>
    <property type="match status" value="1"/>
</dbReference>
<proteinExistence type="predicted"/>
<comment type="caution">
    <text evidence="1">The sequence shown here is derived from an EMBL/GenBank/DDBJ whole genome shotgun (WGS) entry which is preliminary data.</text>
</comment>
<dbReference type="AlphaFoldDB" id="A0A1G1Z6Y0"/>
<reference evidence="1 2" key="1">
    <citation type="journal article" date="2016" name="Nat. Commun.">
        <title>Thousands of microbial genomes shed light on interconnected biogeochemical processes in an aquifer system.</title>
        <authorList>
            <person name="Anantharaman K."/>
            <person name="Brown C.T."/>
            <person name="Hug L.A."/>
            <person name="Sharon I."/>
            <person name="Castelle C.J."/>
            <person name="Probst A.J."/>
            <person name="Thomas B.C."/>
            <person name="Singh A."/>
            <person name="Wilkins M.J."/>
            <person name="Karaoz U."/>
            <person name="Brodie E.L."/>
            <person name="Williams K.H."/>
            <person name="Hubbard S.S."/>
            <person name="Banfield J.F."/>
        </authorList>
    </citation>
    <scope>NUCLEOTIDE SEQUENCE [LARGE SCALE GENOMIC DNA]</scope>
</reference>
<organism evidence="1 2">
    <name type="scientific">Candidatus Colwellbacteria bacterium RIFCSPLOWO2_01_FULL_48_10</name>
    <dbReference type="NCBI Taxonomy" id="1797690"/>
    <lineage>
        <taxon>Bacteria</taxon>
        <taxon>Candidatus Colwelliibacteriota</taxon>
    </lineage>
</organism>